<organism evidence="2 3">
    <name type="scientific">Dimargaris cristalligena</name>
    <dbReference type="NCBI Taxonomy" id="215637"/>
    <lineage>
        <taxon>Eukaryota</taxon>
        <taxon>Fungi</taxon>
        <taxon>Fungi incertae sedis</taxon>
        <taxon>Zoopagomycota</taxon>
        <taxon>Kickxellomycotina</taxon>
        <taxon>Dimargaritomycetes</taxon>
        <taxon>Dimargaritales</taxon>
        <taxon>Dimargaritaceae</taxon>
        <taxon>Dimargaris</taxon>
    </lineage>
</organism>
<feature type="compositionally biased region" description="Polar residues" evidence="1">
    <location>
        <begin position="147"/>
        <end position="156"/>
    </location>
</feature>
<dbReference type="Proteomes" id="UP000268162">
    <property type="component" value="Unassembled WGS sequence"/>
</dbReference>
<protein>
    <submittedName>
        <fullName evidence="2">Uncharacterized protein</fullName>
    </submittedName>
</protein>
<keyword evidence="3" id="KW-1185">Reference proteome</keyword>
<feature type="compositionally biased region" description="Basic and acidic residues" evidence="1">
    <location>
        <begin position="110"/>
        <end position="133"/>
    </location>
</feature>
<dbReference type="EMBL" id="ML002317">
    <property type="protein sequence ID" value="RKP38910.1"/>
    <property type="molecule type" value="Genomic_DNA"/>
</dbReference>
<dbReference type="AlphaFoldDB" id="A0A4Q0A195"/>
<feature type="compositionally biased region" description="Polar residues" evidence="1">
    <location>
        <begin position="54"/>
        <end position="66"/>
    </location>
</feature>
<reference evidence="3" key="1">
    <citation type="journal article" date="2018" name="Nat. Microbiol.">
        <title>Leveraging single-cell genomics to expand the fungal tree of life.</title>
        <authorList>
            <person name="Ahrendt S.R."/>
            <person name="Quandt C.A."/>
            <person name="Ciobanu D."/>
            <person name="Clum A."/>
            <person name="Salamov A."/>
            <person name="Andreopoulos B."/>
            <person name="Cheng J.F."/>
            <person name="Woyke T."/>
            <person name="Pelin A."/>
            <person name="Henrissat B."/>
            <person name="Reynolds N.K."/>
            <person name="Benny G.L."/>
            <person name="Smith M.E."/>
            <person name="James T.Y."/>
            <person name="Grigoriev I.V."/>
        </authorList>
    </citation>
    <scope>NUCLEOTIDE SEQUENCE [LARGE SCALE GENOMIC DNA]</scope>
    <source>
        <strain evidence="3">RSA 468</strain>
    </source>
</reference>
<accession>A0A4Q0A195</accession>
<gene>
    <name evidence="2" type="ORF">BJ085DRAFT_30893</name>
</gene>
<feature type="region of interest" description="Disordered" evidence="1">
    <location>
        <begin position="24"/>
        <end position="78"/>
    </location>
</feature>
<feature type="compositionally biased region" description="Acidic residues" evidence="1">
    <location>
        <begin position="134"/>
        <end position="146"/>
    </location>
</feature>
<evidence type="ECO:0000313" key="3">
    <source>
        <dbReference type="Proteomes" id="UP000268162"/>
    </source>
</evidence>
<proteinExistence type="predicted"/>
<sequence>MDRDYNRYYYGDNNQNPYYSNEVSRWNGGYRPPSNPPQGFSDTAPEIFPMEMDNNPNTYPYTSGHQQPPPPKRKSYALRTNLFDISGVTSLPLPNLAQMNLDRQNAEALAKAKRERELELEREREQEQEHEQDHEEEQNSSDDETETQQPSSSTENNAEDNNEWNTYWRDNAPVRQVW</sequence>
<feature type="region of interest" description="Disordered" evidence="1">
    <location>
        <begin position="108"/>
        <end position="178"/>
    </location>
</feature>
<name>A0A4Q0A195_9FUNG</name>
<evidence type="ECO:0000313" key="2">
    <source>
        <dbReference type="EMBL" id="RKP38910.1"/>
    </source>
</evidence>
<evidence type="ECO:0000256" key="1">
    <source>
        <dbReference type="SAM" id="MobiDB-lite"/>
    </source>
</evidence>